<protein>
    <submittedName>
        <fullName evidence="1">Protein AroM</fullName>
    </submittedName>
</protein>
<accession>A0ABT1JPP2</accession>
<dbReference type="Proteomes" id="UP000791080">
    <property type="component" value="Unassembled WGS sequence"/>
</dbReference>
<keyword evidence="2" id="KW-1185">Reference proteome</keyword>
<dbReference type="InterPro" id="IPR010843">
    <property type="entry name" value="Uncharacterised_AroM"/>
</dbReference>
<comment type="caution">
    <text evidence="1">The sequence shown here is derived from an EMBL/GenBank/DDBJ whole genome shotgun (WGS) entry which is preliminary data.</text>
</comment>
<sequence>MTGGLPRLGVVTIGQSPRVDLVPELLPRLGRVEVVERGALDDLGRAEIAALAPGETTVERLATRLADGRGVALDGALVAPHLRAAVRWVEEAGVTATLLVCTGHLVDIPHRRPLITAQPLVVHGVRGLVSAAGAATLGVVCPLPDQRDTAAGTWRDAADRVLVEAATPYAEPAALAEQGVARAAADLADRGADWIVLDCMGYSERMRRLAANASGRPVALARSVVARLAAEVIA</sequence>
<proteinExistence type="predicted"/>
<reference evidence="1 2" key="2">
    <citation type="submission" date="2022-06" db="EMBL/GenBank/DDBJ databases">
        <title>Genomic Encyclopedia of Type Strains, Phase I: the one thousand microbial genomes (KMG-I) project.</title>
        <authorList>
            <person name="Kyrpides N."/>
        </authorList>
    </citation>
    <scope>NUCLEOTIDE SEQUENCE [LARGE SCALE GENOMIC DNA]</scope>
    <source>
        <strain evidence="1 2">DSM 43889</strain>
    </source>
</reference>
<dbReference type="RefSeq" id="WP_026418540.1">
    <property type="nucleotide sequence ID" value="NZ_AUBJ02000001.1"/>
</dbReference>
<reference evidence="1 2" key="1">
    <citation type="submission" date="2013-07" db="EMBL/GenBank/DDBJ databases">
        <authorList>
            <consortium name="DOE Joint Genome Institute"/>
            <person name="Reeve W."/>
            <person name="Huntemann M."/>
            <person name="Han J."/>
            <person name="Chen A."/>
            <person name="Kyrpides N."/>
            <person name="Mavromatis K."/>
            <person name="Markowitz V."/>
            <person name="Palaniappan K."/>
            <person name="Ivanova N."/>
            <person name="Schaumberg A."/>
            <person name="Pati A."/>
            <person name="Liolios K."/>
            <person name="Nordberg H.P."/>
            <person name="Cantor M.N."/>
            <person name="Hua S.X."/>
            <person name="Woyke T."/>
        </authorList>
    </citation>
    <scope>NUCLEOTIDE SEQUENCE [LARGE SCALE GENOMIC DNA]</scope>
    <source>
        <strain evidence="1 2">DSM 43889</strain>
    </source>
</reference>
<gene>
    <name evidence="1" type="ORF">G443_004409</name>
</gene>
<name>A0ABT1JPP2_ACTCY</name>
<dbReference type="Pfam" id="PF07302">
    <property type="entry name" value="AroM"/>
    <property type="match status" value="1"/>
</dbReference>
<organism evidence="1 2">
    <name type="scientific">Actinoalloteichus caeruleus DSM 43889</name>
    <dbReference type="NCBI Taxonomy" id="1120930"/>
    <lineage>
        <taxon>Bacteria</taxon>
        <taxon>Bacillati</taxon>
        <taxon>Actinomycetota</taxon>
        <taxon>Actinomycetes</taxon>
        <taxon>Pseudonocardiales</taxon>
        <taxon>Pseudonocardiaceae</taxon>
        <taxon>Actinoalloteichus</taxon>
        <taxon>Actinoalloteichus cyanogriseus</taxon>
    </lineage>
</organism>
<evidence type="ECO:0000313" key="2">
    <source>
        <dbReference type="Proteomes" id="UP000791080"/>
    </source>
</evidence>
<evidence type="ECO:0000313" key="1">
    <source>
        <dbReference type="EMBL" id="MCP2334139.1"/>
    </source>
</evidence>
<dbReference type="EMBL" id="AUBJ02000001">
    <property type="protein sequence ID" value="MCP2334139.1"/>
    <property type="molecule type" value="Genomic_DNA"/>
</dbReference>